<keyword evidence="5" id="KW-0949">S-adenosyl-L-methionine</keyword>
<reference evidence="10" key="1">
    <citation type="submission" date="2022-10" db="EMBL/GenBank/DDBJ databases">
        <authorList>
            <person name="Yu W.X."/>
        </authorList>
    </citation>
    <scope>NUCLEOTIDE SEQUENCE</scope>
    <source>
        <strain evidence="10">AAT</strain>
    </source>
</reference>
<dbReference type="Pfam" id="PF02602">
    <property type="entry name" value="HEM4"/>
    <property type="match status" value="1"/>
</dbReference>
<evidence type="ECO:0000256" key="5">
    <source>
        <dbReference type="ARBA" id="ARBA00022691"/>
    </source>
</evidence>
<dbReference type="InterPro" id="IPR036108">
    <property type="entry name" value="4pyrrol_syn_uPrphyn_synt_sf"/>
</dbReference>
<dbReference type="InterPro" id="IPR035996">
    <property type="entry name" value="4pyrrol_Methylase_sf"/>
</dbReference>
<organism evidence="10 11">
    <name type="scientific">Plebeiibacterium sediminum</name>
    <dbReference type="NCBI Taxonomy" id="2992112"/>
    <lineage>
        <taxon>Bacteria</taxon>
        <taxon>Pseudomonadati</taxon>
        <taxon>Bacteroidota</taxon>
        <taxon>Bacteroidia</taxon>
        <taxon>Marinilabiliales</taxon>
        <taxon>Marinilabiliaceae</taxon>
        <taxon>Plebeiibacterium</taxon>
    </lineage>
</organism>
<dbReference type="GO" id="GO:0019354">
    <property type="term" value="P:siroheme biosynthetic process"/>
    <property type="evidence" value="ECO:0007669"/>
    <property type="project" value="InterPro"/>
</dbReference>
<comment type="pathway">
    <text evidence="7">Porphyrin-containing compound metabolism; siroheme biosynthesis; precorrin-2 from uroporphyrinogen III: step 1/1.</text>
</comment>
<dbReference type="InterPro" id="IPR050161">
    <property type="entry name" value="Siro_Cobalamin_biosynth"/>
</dbReference>
<evidence type="ECO:0000256" key="1">
    <source>
        <dbReference type="ARBA" id="ARBA00005879"/>
    </source>
</evidence>
<evidence type="ECO:0000256" key="2">
    <source>
        <dbReference type="ARBA" id="ARBA00012162"/>
    </source>
</evidence>
<dbReference type="InterPro" id="IPR014776">
    <property type="entry name" value="4pyrrole_Mease_sub2"/>
</dbReference>
<comment type="caution">
    <text evidence="10">The sequence shown here is derived from an EMBL/GenBank/DDBJ whole genome shotgun (WGS) entry which is preliminary data.</text>
</comment>
<dbReference type="CDD" id="cd11642">
    <property type="entry name" value="SUMT"/>
    <property type="match status" value="1"/>
</dbReference>
<proteinExistence type="inferred from homology"/>
<dbReference type="SUPFAM" id="SSF53790">
    <property type="entry name" value="Tetrapyrrole methylase"/>
    <property type="match status" value="1"/>
</dbReference>
<comment type="similarity">
    <text evidence="1">Belongs to the precorrin methyltransferase family.</text>
</comment>
<feature type="domain" description="Tetrapyrrole methylase" evidence="8">
    <location>
        <begin position="116"/>
        <end position="316"/>
    </location>
</feature>
<dbReference type="GO" id="GO:0032259">
    <property type="term" value="P:methylation"/>
    <property type="evidence" value="ECO:0007669"/>
    <property type="project" value="UniProtKB-KW"/>
</dbReference>
<dbReference type="PANTHER" id="PTHR45790">
    <property type="entry name" value="SIROHEME SYNTHASE-RELATED"/>
    <property type="match status" value="1"/>
</dbReference>
<evidence type="ECO:0000259" key="9">
    <source>
        <dbReference type="Pfam" id="PF02602"/>
    </source>
</evidence>
<dbReference type="AlphaFoldDB" id="A0AAE3M9F3"/>
<dbReference type="InterPro" id="IPR014777">
    <property type="entry name" value="4pyrrole_Mease_sub1"/>
</dbReference>
<evidence type="ECO:0000313" key="10">
    <source>
        <dbReference type="EMBL" id="MCW3789040.1"/>
    </source>
</evidence>
<dbReference type="GO" id="GO:0004851">
    <property type="term" value="F:uroporphyrin-III C-methyltransferase activity"/>
    <property type="evidence" value="ECO:0007669"/>
    <property type="project" value="UniProtKB-EC"/>
</dbReference>
<evidence type="ECO:0000313" key="11">
    <source>
        <dbReference type="Proteomes" id="UP001209229"/>
    </source>
</evidence>
<gene>
    <name evidence="10" type="primary">cobA</name>
    <name evidence="10" type="ORF">OM075_21410</name>
</gene>
<feature type="domain" description="Tetrapyrrole biosynthesis uroporphyrinogen III synthase" evidence="9">
    <location>
        <begin position="360"/>
        <end position="551"/>
    </location>
</feature>
<dbReference type="GO" id="GO:0004852">
    <property type="term" value="F:uroporphyrinogen-III synthase activity"/>
    <property type="evidence" value="ECO:0007669"/>
    <property type="project" value="InterPro"/>
</dbReference>
<evidence type="ECO:0000256" key="3">
    <source>
        <dbReference type="ARBA" id="ARBA00022603"/>
    </source>
</evidence>
<dbReference type="Gene3D" id="3.30.950.10">
    <property type="entry name" value="Methyltransferase, Cobalt-precorrin-4 Transmethylase, Domain 2"/>
    <property type="match status" value="1"/>
</dbReference>
<keyword evidence="6" id="KW-0627">Porphyrin biosynthesis</keyword>
<evidence type="ECO:0000256" key="6">
    <source>
        <dbReference type="ARBA" id="ARBA00023244"/>
    </source>
</evidence>
<dbReference type="NCBIfam" id="TIGR01469">
    <property type="entry name" value="cobA_cysG_Cterm"/>
    <property type="match status" value="1"/>
</dbReference>
<keyword evidence="4 10" id="KW-0808">Transferase</keyword>
<name>A0AAE3M9F3_9BACT</name>
<evidence type="ECO:0000259" key="8">
    <source>
        <dbReference type="Pfam" id="PF00590"/>
    </source>
</evidence>
<dbReference type="InterPro" id="IPR006366">
    <property type="entry name" value="CobA/CysG_C"/>
</dbReference>
<evidence type="ECO:0000256" key="4">
    <source>
        <dbReference type="ARBA" id="ARBA00022679"/>
    </source>
</evidence>
<evidence type="ECO:0000256" key="7">
    <source>
        <dbReference type="ARBA" id="ARBA00025705"/>
    </source>
</evidence>
<dbReference type="Gene3D" id="3.40.50.10090">
    <property type="match status" value="2"/>
</dbReference>
<dbReference type="PANTHER" id="PTHR45790:SF3">
    <property type="entry name" value="S-ADENOSYL-L-METHIONINE-DEPENDENT UROPORPHYRINOGEN III METHYLTRANSFERASE, CHLOROPLASTIC"/>
    <property type="match status" value="1"/>
</dbReference>
<dbReference type="EC" id="2.1.1.107" evidence="2"/>
<dbReference type="FunFam" id="3.40.1010.10:FF:000001">
    <property type="entry name" value="Siroheme synthase"/>
    <property type="match status" value="1"/>
</dbReference>
<dbReference type="CDD" id="cd06578">
    <property type="entry name" value="HemD"/>
    <property type="match status" value="1"/>
</dbReference>
<sequence length="572" mass="64391">MNTINIITNSSSVISLKHWLDKINLDQSYQISLPSGDVFNSLSETKDSVAIIEGQDVAYPLSHDLEIYAVVRNTSFYEEEDQISLQNYLVVIGLKNDEKTKTLFSDFDLRPQWGSVSLAGFGPGDYSLITRRAESDLLKADIIFYDDLIDQEYLNKFSAEKVYVGKRKGAHKFDQTQINELMYQAALKGKDVVRIKGGDPLIFGRGAEEYHYLAKRWIDAEIIAGITSAFAAAASAVIPLTERSLSSSVALLSGHDLNKLRIPKADTLVFYMGASQQQELAARIIEEGWHENTPVGIVHNASKSNQQIYRGTLAKLKNESSGLPSPSIIIVGKTAREYQDNPDKWLYTGVSVNDWQKDENIVHTPLINIEEVSIIDTLKSAINNINQYHRIVFTNRYSVQYFFELLFELGLDVRHLGSVKIDCLGKSTSEVLRNRGLLVKPFAEEETSLAMLQKYKETGVVNENILIPGSDQTNSVLREGLIKLGNHVDKLQVYQKVRNHSIVKQNIDQFKGVIFTSPQEVEIFKEVYGEIPQRLQIKATGTRTRSSLEQEKGIFKISEIQGASKFEYHSLQ</sequence>
<accession>A0AAE3M9F3</accession>
<dbReference type="Gene3D" id="3.40.1010.10">
    <property type="entry name" value="Cobalt-precorrin-4 Transmethylase, Domain 1"/>
    <property type="match status" value="1"/>
</dbReference>
<keyword evidence="11" id="KW-1185">Reference proteome</keyword>
<dbReference type="EMBL" id="JAPDPJ010000079">
    <property type="protein sequence ID" value="MCW3789040.1"/>
    <property type="molecule type" value="Genomic_DNA"/>
</dbReference>
<dbReference type="Pfam" id="PF00590">
    <property type="entry name" value="TP_methylase"/>
    <property type="match status" value="1"/>
</dbReference>
<dbReference type="Proteomes" id="UP001209229">
    <property type="component" value="Unassembled WGS sequence"/>
</dbReference>
<dbReference type="SUPFAM" id="SSF69618">
    <property type="entry name" value="HemD-like"/>
    <property type="match status" value="1"/>
</dbReference>
<keyword evidence="3 10" id="KW-0489">Methyltransferase</keyword>
<dbReference type="InterPro" id="IPR000878">
    <property type="entry name" value="4pyrrol_Mease"/>
</dbReference>
<dbReference type="RefSeq" id="WP_301192596.1">
    <property type="nucleotide sequence ID" value="NZ_JAPDPJ010000079.1"/>
</dbReference>
<dbReference type="InterPro" id="IPR003754">
    <property type="entry name" value="4pyrrol_synth_uPrphyn_synth"/>
</dbReference>
<protein>
    <recommendedName>
        <fullName evidence="2">uroporphyrinogen-III C-methyltransferase</fullName>
        <ecNumber evidence="2">2.1.1.107</ecNumber>
    </recommendedName>
</protein>
<dbReference type="NCBIfam" id="NF004790">
    <property type="entry name" value="PRK06136.1"/>
    <property type="match status" value="1"/>
</dbReference>